<dbReference type="Proteomes" id="UP000442535">
    <property type="component" value="Unassembled WGS sequence"/>
</dbReference>
<evidence type="ECO:0000256" key="5">
    <source>
        <dbReference type="ARBA" id="ARBA00023014"/>
    </source>
</evidence>
<dbReference type="GO" id="GO:0003824">
    <property type="term" value="F:catalytic activity"/>
    <property type="evidence" value="ECO:0007669"/>
    <property type="project" value="InterPro"/>
</dbReference>
<dbReference type="PANTHER" id="PTHR30352">
    <property type="entry name" value="PYRUVATE FORMATE-LYASE-ACTIVATING ENZYME"/>
    <property type="match status" value="1"/>
</dbReference>
<evidence type="ECO:0000256" key="6">
    <source>
        <dbReference type="PIRSR" id="PIRSR004869-50"/>
    </source>
</evidence>
<comment type="cofactor">
    <cofactor evidence="6">
        <name>[4Fe-4S] cluster</name>
        <dbReference type="ChEBI" id="CHEBI:49883"/>
    </cofactor>
    <text evidence="6">Binds 1 [4Fe-4S] cluster. The cluster is coordinated with 3 cysteines and an exchangeable S-adenosyl-L-methionine.</text>
</comment>
<dbReference type="InterPro" id="IPR034457">
    <property type="entry name" value="Organic_radical-activating"/>
</dbReference>
<accession>A0A7K0K5T0</accession>
<feature type="binding site" evidence="6">
    <location>
        <position position="85"/>
    </location>
    <ligand>
        <name>[4Fe-4S] cluster</name>
        <dbReference type="ChEBI" id="CHEBI:49883"/>
        <note>4Fe-4S-S-AdoMet</note>
    </ligand>
</feature>
<comment type="caution">
    <text evidence="8">The sequence shown here is derived from an EMBL/GenBank/DDBJ whole genome shotgun (WGS) entry which is preliminary data.</text>
</comment>
<evidence type="ECO:0000256" key="4">
    <source>
        <dbReference type="ARBA" id="ARBA00023004"/>
    </source>
</evidence>
<dbReference type="PIRSF" id="PIRSF004869">
    <property type="entry name" value="PflX_prd"/>
    <property type="match status" value="1"/>
</dbReference>
<dbReference type="SFLD" id="SFLDG01101">
    <property type="entry name" value="Uncharacterised_Radical_SAM_Su"/>
    <property type="match status" value="1"/>
</dbReference>
<dbReference type="RefSeq" id="WP_154545998.1">
    <property type="nucleotide sequence ID" value="NZ_VUMY01000018.1"/>
</dbReference>
<evidence type="ECO:0000313" key="8">
    <source>
        <dbReference type="EMBL" id="MST50385.1"/>
    </source>
</evidence>
<keyword evidence="2 6" id="KW-0949">S-adenosyl-L-methionine</keyword>
<dbReference type="InterPro" id="IPR027596">
    <property type="entry name" value="AmmeMemoSam_rS"/>
</dbReference>
<dbReference type="GO" id="GO:0051539">
    <property type="term" value="F:4 iron, 4 sulfur cluster binding"/>
    <property type="evidence" value="ECO:0007669"/>
    <property type="project" value="UniProtKB-KW"/>
</dbReference>
<keyword evidence="5 6" id="KW-0411">Iron-sulfur</keyword>
<dbReference type="EMBL" id="VUMY01000018">
    <property type="protein sequence ID" value="MST50385.1"/>
    <property type="molecule type" value="Genomic_DNA"/>
</dbReference>
<dbReference type="NCBIfam" id="TIGR04337">
    <property type="entry name" value="AmmeMemoSam_rS"/>
    <property type="match status" value="1"/>
</dbReference>
<evidence type="ECO:0000313" key="9">
    <source>
        <dbReference type="Proteomes" id="UP000442535"/>
    </source>
</evidence>
<dbReference type="PROSITE" id="PS51918">
    <property type="entry name" value="RADICAL_SAM"/>
    <property type="match status" value="1"/>
</dbReference>
<dbReference type="InterPro" id="IPR058240">
    <property type="entry name" value="rSAM_sf"/>
</dbReference>
<feature type="binding site" evidence="6">
    <location>
        <position position="88"/>
    </location>
    <ligand>
        <name>[4Fe-4S] cluster</name>
        <dbReference type="ChEBI" id="CHEBI:49883"/>
        <note>4Fe-4S-S-AdoMet</note>
    </ligand>
</feature>
<proteinExistence type="predicted"/>
<feature type="binding site" evidence="6">
    <location>
        <position position="81"/>
    </location>
    <ligand>
        <name>[4Fe-4S] cluster</name>
        <dbReference type="ChEBI" id="CHEBI:49883"/>
        <note>4Fe-4S-S-AdoMet</note>
    </ligand>
</feature>
<evidence type="ECO:0000259" key="7">
    <source>
        <dbReference type="PROSITE" id="PS51918"/>
    </source>
</evidence>
<keyword evidence="9" id="KW-1185">Reference proteome</keyword>
<dbReference type="Gene3D" id="3.20.20.70">
    <property type="entry name" value="Aldolase class I"/>
    <property type="match status" value="1"/>
</dbReference>
<organism evidence="8 9">
    <name type="scientific">Mobiluncus porci</name>
    <dbReference type="NCBI Taxonomy" id="2652278"/>
    <lineage>
        <taxon>Bacteria</taxon>
        <taxon>Bacillati</taxon>
        <taxon>Actinomycetota</taxon>
        <taxon>Actinomycetes</taxon>
        <taxon>Actinomycetales</taxon>
        <taxon>Actinomycetaceae</taxon>
        <taxon>Mobiluncus</taxon>
    </lineage>
</organism>
<feature type="domain" description="Radical SAM core" evidence="7">
    <location>
        <begin position="66"/>
        <end position="287"/>
    </location>
</feature>
<keyword evidence="4 6" id="KW-0408">Iron</keyword>
<keyword evidence="1" id="KW-0004">4Fe-4S</keyword>
<protein>
    <submittedName>
        <fullName evidence="8">AmmeMemoRadiSam system radical SAM enzyme</fullName>
    </submittedName>
</protein>
<keyword evidence="3 6" id="KW-0479">Metal-binding</keyword>
<reference evidence="8 9" key="1">
    <citation type="submission" date="2019-08" db="EMBL/GenBank/DDBJ databases">
        <title>In-depth cultivation of the pig gut microbiome towards novel bacterial diversity and tailored functional studies.</title>
        <authorList>
            <person name="Wylensek D."/>
            <person name="Hitch T.C.A."/>
            <person name="Clavel T."/>
        </authorList>
    </citation>
    <scope>NUCLEOTIDE SEQUENCE [LARGE SCALE GENOMIC DNA]</scope>
    <source>
        <strain evidence="8 9">RF-GAM-744-WT-7</strain>
    </source>
</reference>
<dbReference type="Pfam" id="PF04055">
    <property type="entry name" value="Radical_SAM"/>
    <property type="match status" value="1"/>
</dbReference>
<evidence type="ECO:0000256" key="3">
    <source>
        <dbReference type="ARBA" id="ARBA00022723"/>
    </source>
</evidence>
<dbReference type="GO" id="GO:0046872">
    <property type="term" value="F:metal ion binding"/>
    <property type="evidence" value="ECO:0007669"/>
    <property type="project" value="UniProtKB-KW"/>
</dbReference>
<dbReference type="SFLD" id="SFLDS00029">
    <property type="entry name" value="Radical_SAM"/>
    <property type="match status" value="1"/>
</dbReference>
<dbReference type="InterPro" id="IPR013785">
    <property type="entry name" value="Aldolase_TIM"/>
</dbReference>
<dbReference type="InterPro" id="IPR007197">
    <property type="entry name" value="rSAM"/>
</dbReference>
<gene>
    <name evidence="8" type="primary">amrS</name>
    <name evidence="8" type="ORF">FYJ63_09145</name>
</gene>
<dbReference type="CDD" id="cd01335">
    <property type="entry name" value="Radical_SAM"/>
    <property type="match status" value="1"/>
</dbReference>
<evidence type="ECO:0000256" key="1">
    <source>
        <dbReference type="ARBA" id="ARBA00022485"/>
    </source>
</evidence>
<dbReference type="SUPFAM" id="SSF102114">
    <property type="entry name" value="Radical SAM enzymes"/>
    <property type="match status" value="1"/>
</dbReference>
<dbReference type="AlphaFoldDB" id="A0A7K0K5T0"/>
<dbReference type="PANTHER" id="PTHR30352:SF5">
    <property type="entry name" value="PYRUVATE FORMATE-LYASE 1-ACTIVATING ENZYME"/>
    <property type="match status" value="1"/>
</dbReference>
<sequence>MIAKYWKTLDDGRVKCELCPRGCALRDGQKGFCFVRSAHDGALHLDTYGRSSGFAMDPIEKKPLFHFLPSSQILSFGTAGCNLNCRFCQNWDISKAREFDRLAVEASPSEIAAFAAARGAKSVAFTYNDPVIFAEYAIDTALACREVGIRAVAVTAGYISPGAREDFFRVMDGANIDLKGFSEDFYWHQTGAHLKDVLETIAYVAGETSCWTELTTLLIPGLNDSTEEITELTRWVRREIGPDVPIHFSAFHPDWKLRNIPRTPPETLARAREIALGQGLHFVYTGNVRNLEGGATICPNCGEMLVARDWFEVLSNRVNVTNGVGFCSSCNAPIPGVW</sequence>
<evidence type="ECO:0000256" key="2">
    <source>
        <dbReference type="ARBA" id="ARBA00022691"/>
    </source>
</evidence>
<dbReference type="InterPro" id="IPR016431">
    <property type="entry name" value="Pyrv-formate_lyase-activ_prd"/>
</dbReference>
<name>A0A7K0K5T0_9ACTO</name>